<evidence type="ECO:0000259" key="1">
    <source>
        <dbReference type="Pfam" id="PF13681"/>
    </source>
</evidence>
<protein>
    <submittedName>
        <fullName evidence="2">Pilus assembly protein PilX</fullName>
    </submittedName>
</protein>
<dbReference type="Pfam" id="PF13681">
    <property type="entry name" value="PilX"/>
    <property type="match status" value="1"/>
</dbReference>
<reference evidence="2 3" key="1">
    <citation type="submission" date="2018-02" db="EMBL/GenBank/DDBJ databases">
        <title>Draft genome sequences of four Legionella pneumophila clinical strains isolated in Ontario.</title>
        <authorList>
            <person name="Fortuna A."/>
            <person name="Ramnarine R."/>
            <person name="Li A."/>
            <person name="Frantz C."/>
            <person name="Mallo G."/>
        </authorList>
    </citation>
    <scope>NUCLEOTIDE SEQUENCE [LARGE SCALE GENOMIC DNA]</scope>
    <source>
        <strain evidence="2 3">LG61</strain>
    </source>
</reference>
<dbReference type="EMBL" id="PQWY01000005">
    <property type="protein sequence ID" value="PPK32295.1"/>
    <property type="molecule type" value="Genomic_DNA"/>
</dbReference>
<dbReference type="OrthoDB" id="5653538at2"/>
<gene>
    <name evidence="2" type="ORF">C3928_03815</name>
</gene>
<name>A0A2S6F4D7_LEGPN</name>
<evidence type="ECO:0000313" key="3">
    <source>
        <dbReference type="Proteomes" id="UP000239239"/>
    </source>
</evidence>
<dbReference type="Proteomes" id="UP000239239">
    <property type="component" value="Unassembled WGS sequence"/>
</dbReference>
<comment type="caution">
    <text evidence="2">The sequence shown here is derived from an EMBL/GenBank/DDBJ whole genome shotgun (WGS) entry which is preliminary data.</text>
</comment>
<dbReference type="InterPro" id="IPR025205">
    <property type="entry name" value="PilX/PilW_C"/>
</dbReference>
<proteinExistence type="predicted"/>
<feature type="domain" description="PilX/PilW C-terminal" evidence="1">
    <location>
        <begin position="83"/>
        <end position="167"/>
    </location>
</feature>
<organism evidence="2 3">
    <name type="scientific">Legionella pneumophila</name>
    <dbReference type="NCBI Taxonomy" id="446"/>
    <lineage>
        <taxon>Bacteria</taxon>
        <taxon>Pseudomonadati</taxon>
        <taxon>Pseudomonadota</taxon>
        <taxon>Gammaproteobacteria</taxon>
        <taxon>Legionellales</taxon>
        <taxon>Legionellaceae</taxon>
        <taxon>Legionella</taxon>
    </lineage>
</organism>
<evidence type="ECO:0000313" key="2">
    <source>
        <dbReference type="EMBL" id="PPK32295.1"/>
    </source>
</evidence>
<sequence>MNITPTNQYSKQQGYVLITSLVLMSMLTVLALTQISQNTSQTRIATNATDSEISFEKTEGAINEAINLVINGTYNPQSFLASNNGMYLFDQSATTPLWKTINWSNGSAVINSFQGNTGAQASYFLEKLPSVIMPGQSMKKPSNVYRITARSAGASGDSSVLIQSTIQIQQ</sequence>
<dbReference type="RefSeq" id="WP_027228449.1">
    <property type="nucleotide sequence ID" value="NZ_CP017601.1"/>
</dbReference>
<dbReference type="AlphaFoldDB" id="A0A2S6F4D7"/>
<accession>A0A2S6F4D7</accession>